<evidence type="ECO:0000256" key="3">
    <source>
        <dbReference type="ARBA" id="ARBA00011901"/>
    </source>
</evidence>
<dbReference type="PANTHER" id="PTHR30404:SF6">
    <property type="entry name" value="N-ACETYLMURAMOYL-L-ALANINE AMIDASE AMIB"/>
    <property type="match status" value="1"/>
</dbReference>
<feature type="domain" description="LysM" evidence="7">
    <location>
        <begin position="396"/>
        <end position="439"/>
    </location>
</feature>
<dbReference type="CDD" id="cd00118">
    <property type="entry name" value="LysM"/>
    <property type="match status" value="1"/>
</dbReference>
<dbReference type="SMART" id="SM00646">
    <property type="entry name" value="Ami_3"/>
    <property type="match status" value="1"/>
</dbReference>
<evidence type="ECO:0000256" key="2">
    <source>
        <dbReference type="ARBA" id="ARBA00010860"/>
    </source>
</evidence>
<dbReference type="InterPro" id="IPR018392">
    <property type="entry name" value="LysM"/>
</dbReference>
<name>A0ABU2ZU77_9ALTE</name>
<comment type="caution">
    <text evidence="8">The sequence shown here is derived from an EMBL/GenBank/DDBJ whole genome shotgun (WGS) entry which is preliminary data.</text>
</comment>
<keyword evidence="9" id="KW-1185">Reference proteome</keyword>
<dbReference type="Pfam" id="PF01520">
    <property type="entry name" value="Amidase_3"/>
    <property type="match status" value="1"/>
</dbReference>
<dbReference type="InterPro" id="IPR002508">
    <property type="entry name" value="MurNAc-LAA_cat"/>
</dbReference>
<comment type="catalytic activity">
    <reaction evidence="1">
        <text>Hydrolyzes the link between N-acetylmuramoyl residues and L-amino acid residues in certain cell-wall glycopeptides.</text>
        <dbReference type="EC" id="3.5.1.28"/>
    </reaction>
</comment>
<dbReference type="Gene3D" id="2.60.40.3500">
    <property type="match status" value="1"/>
</dbReference>
<organism evidence="8 9">
    <name type="scientific">Glaciecola petra</name>
    <dbReference type="NCBI Taxonomy" id="3075602"/>
    <lineage>
        <taxon>Bacteria</taxon>
        <taxon>Pseudomonadati</taxon>
        <taxon>Pseudomonadota</taxon>
        <taxon>Gammaproteobacteria</taxon>
        <taxon>Alteromonadales</taxon>
        <taxon>Alteromonadaceae</taxon>
        <taxon>Glaciecola</taxon>
    </lineage>
</organism>
<dbReference type="GO" id="GO:0008745">
    <property type="term" value="F:N-acetylmuramoyl-L-alanine amidase activity"/>
    <property type="evidence" value="ECO:0007669"/>
    <property type="project" value="UniProtKB-EC"/>
</dbReference>
<dbReference type="InterPro" id="IPR036779">
    <property type="entry name" value="LysM_dom_sf"/>
</dbReference>
<feature type="chain" id="PRO_5047219151" description="N-acetylmuramoyl-L-alanine amidase" evidence="6">
    <location>
        <begin position="25"/>
        <end position="441"/>
    </location>
</feature>
<dbReference type="Gene3D" id="3.10.350.10">
    <property type="entry name" value="LysM domain"/>
    <property type="match status" value="1"/>
</dbReference>
<evidence type="ECO:0000256" key="1">
    <source>
        <dbReference type="ARBA" id="ARBA00001561"/>
    </source>
</evidence>
<dbReference type="InterPro" id="IPR021731">
    <property type="entry name" value="AMIN_dom"/>
</dbReference>
<dbReference type="InterPro" id="IPR050695">
    <property type="entry name" value="N-acetylmuramoyl_amidase_3"/>
</dbReference>
<dbReference type="EMBL" id="JAVRHX010000005">
    <property type="protein sequence ID" value="MDT0596193.1"/>
    <property type="molecule type" value="Genomic_DNA"/>
</dbReference>
<dbReference type="Proteomes" id="UP001253545">
    <property type="component" value="Unassembled WGS sequence"/>
</dbReference>
<sequence length="441" mass="49413">MGTFLRIPYFLFILLSVFVSSANADNSIEQVRFSDTSDTARIVLEFKSEPKYSYFSLQNPHRMVLDLQGVERKFDFSTVTISGNKIKRLRHSTPKSSNDTRMVIEANKKLNPRVFILNPTEGFSYRLVVELVDPDPVPVSPINNSGPNRDQDIIVIIDAGHGGNDPGSIGPEGTYEKHITLSISKKLDKLIDAQPGMRGVMTRESDYYISPNDRPKVAARENADLLVSIHADAFTTPQPKGGSVWVLSKGRADTELGRLLEQTERSSELLGAAADVIGDRDTERYFAETIFNMSMDLSRALSYELSHELIKDMKQVTSMHKKTPQSASLAVLTAPETPSVLIEVGFISNPQEEKNLNWEKHRQRLAEAIFRSIKRYFKKTPPDGTLWAKWKNEAPAIHKVTRGESLSLLAQRYGVSVKELKDANGLRSDLVRIGQELTIPK</sequence>
<evidence type="ECO:0000256" key="6">
    <source>
        <dbReference type="SAM" id="SignalP"/>
    </source>
</evidence>
<dbReference type="EC" id="3.5.1.28" evidence="3"/>
<protein>
    <recommendedName>
        <fullName evidence="3">N-acetylmuramoyl-L-alanine amidase</fullName>
        <ecNumber evidence="3">3.5.1.28</ecNumber>
    </recommendedName>
</protein>
<dbReference type="Pfam" id="PF11741">
    <property type="entry name" value="AMIN"/>
    <property type="match status" value="1"/>
</dbReference>
<dbReference type="Pfam" id="PF01476">
    <property type="entry name" value="LysM"/>
    <property type="match status" value="1"/>
</dbReference>
<reference evidence="8 9" key="1">
    <citation type="submission" date="2023-09" db="EMBL/GenBank/DDBJ databases">
        <authorList>
            <person name="Rey-Velasco X."/>
        </authorList>
    </citation>
    <scope>NUCLEOTIDE SEQUENCE [LARGE SCALE GENOMIC DNA]</scope>
    <source>
        <strain evidence="8 9">P117</strain>
    </source>
</reference>
<gene>
    <name evidence="8" type="ORF">RM552_15165</name>
</gene>
<dbReference type="PANTHER" id="PTHR30404">
    <property type="entry name" value="N-ACETYLMURAMOYL-L-ALANINE AMIDASE"/>
    <property type="match status" value="1"/>
</dbReference>
<evidence type="ECO:0000256" key="4">
    <source>
        <dbReference type="ARBA" id="ARBA00022801"/>
    </source>
</evidence>
<dbReference type="SMART" id="SM00257">
    <property type="entry name" value="LysM"/>
    <property type="match status" value="1"/>
</dbReference>
<dbReference type="RefSeq" id="WP_311369714.1">
    <property type="nucleotide sequence ID" value="NZ_JAVRHX010000005.1"/>
</dbReference>
<keyword evidence="5" id="KW-0961">Cell wall biogenesis/degradation</keyword>
<evidence type="ECO:0000256" key="5">
    <source>
        <dbReference type="ARBA" id="ARBA00023316"/>
    </source>
</evidence>
<keyword evidence="6" id="KW-0732">Signal</keyword>
<dbReference type="SUPFAM" id="SSF54106">
    <property type="entry name" value="LysM domain"/>
    <property type="match status" value="1"/>
</dbReference>
<accession>A0ABU2ZU77</accession>
<dbReference type="CDD" id="cd02696">
    <property type="entry name" value="MurNAc-LAA"/>
    <property type="match status" value="1"/>
</dbReference>
<dbReference type="SUPFAM" id="SSF53187">
    <property type="entry name" value="Zn-dependent exopeptidases"/>
    <property type="match status" value="1"/>
</dbReference>
<evidence type="ECO:0000259" key="7">
    <source>
        <dbReference type="PROSITE" id="PS51782"/>
    </source>
</evidence>
<dbReference type="PROSITE" id="PS51782">
    <property type="entry name" value="LYSM"/>
    <property type="match status" value="1"/>
</dbReference>
<keyword evidence="4 8" id="KW-0378">Hydrolase</keyword>
<evidence type="ECO:0000313" key="9">
    <source>
        <dbReference type="Proteomes" id="UP001253545"/>
    </source>
</evidence>
<comment type="similarity">
    <text evidence="2">Belongs to the N-acetylmuramoyl-L-alanine amidase 3 family.</text>
</comment>
<evidence type="ECO:0000313" key="8">
    <source>
        <dbReference type="EMBL" id="MDT0596193.1"/>
    </source>
</evidence>
<proteinExistence type="inferred from homology"/>
<feature type="signal peptide" evidence="6">
    <location>
        <begin position="1"/>
        <end position="24"/>
    </location>
</feature>
<dbReference type="Gene3D" id="3.40.630.40">
    <property type="entry name" value="Zn-dependent exopeptidases"/>
    <property type="match status" value="1"/>
</dbReference>